<dbReference type="EMBL" id="QXGD01000790">
    <property type="protein sequence ID" value="KAE9224530.1"/>
    <property type="molecule type" value="Genomic_DNA"/>
</dbReference>
<evidence type="ECO:0000313" key="4">
    <source>
        <dbReference type="EMBL" id="KAE9224530.1"/>
    </source>
</evidence>
<reference evidence="4 5" key="1">
    <citation type="submission" date="2018-08" db="EMBL/GenBank/DDBJ databases">
        <title>Genomic investigation of the strawberry pathogen Phytophthora fragariae indicates pathogenicity is determined by transcriptional variation in three key races.</title>
        <authorList>
            <person name="Adams T.M."/>
            <person name="Armitage A.D."/>
            <person name="Sobczyk M.K."/>
            <person name="Bates H.J."/>
            <person name="Dunwell J.M."/>
            <person name="Nellist C.F."/>
            <person name="Harrison R.J."/>
        </authorList>
    </citation>
    <scope>NUCLEOTIDE SEQUENCE [LARGE SCALE GENOMIC DNA]</scope>
    <source>
        <strain evidence="4 5">BC-1</strain>
    </source>
</reference>
<keyword evidence="1" id="KW-0677">Repeat</keyword>
<dbReference type="Proteomes" id="UP000440367">
    <property type="component" value="Unassembled WGS sequence"/>
</dbReference>
<evidence type="ECO:0000256" key="1">
    <source>
        <dbReference type="ARBA" id="ARBA00022737"/>
    </source>
</evidence>
<proteinExistence type="predicted"/>
<sequence length="282" mass="30135">MKQIHLNRWKIRPFEVSTHEGFEPKMETPQSLFEAARRGDIHNACAILEAGANVDAKGEDGNTALMEAAAWGRTEIVEYLVGACAGDVNSTNREGVTALMKAAAGGHTDVVRYLAKECGADVNAATVFGDSAATLAAQYGHADLTQYLVVECNAIVNTTSRTTLRVAVDRHDDVARILTQDQKSAPHENTWSSTLIQAAVDGSIDGLRCIVSNFTANVNVTDRDGDTALLKAAGLGHLAVVRYLVAECGADVNTANHTGMTALLKTVELALMLLIEMETQHC</sequence>
<dbReference type="AlphaFoldDB" id="A0A6A3YVZ6"/>
<feature type="repeat" description="ANK" evidence="3">
    <location>
        <begin position="224"/>
        <end position="257"/>
    </location>
</feature>
<name>A0A6A3YVZ6_9STRA</name>
<evidence type="ECO:0000313" key="5">
    <source>
        <dbReference type="Proteomes" id="UP000440367"/>
    </source>
</evidence>
<dbReference type="SMART" id="SM00248">
    <property type="entry name" value="ANK"/>
    <property type="match status" value="6"/>
</dbReference>
<dbReference type="Pfam" id="PF12796">
    <property type="entry name" value="Ank_2"/>
    <property type="match status" value="2"/>
</dbReference>
<dbReference type="PANTHER" id="PTHR24173">
    <property type="entry name" value="ANKYRIN REPEAT CONTAINING"/>
    <property type="match status" value="1"/>
</dbReference>
<dbReference type="PANTHER" id="PTHR24173:SF74">
    <property type="entry name" value="ANKYRIN REPEAT DOMAIN-CONTAINING PROTEIN 16"/>
    <property type="match status" value="1"/>
</dbReference>
<comment type="caution">
    <text evidence="4">The sequence shown here is derived from an EMBL/GenBank/DDBJ whole genome shotgun (WGS) entry which is preliminary data.</text>
</comment>
<dbReference type="InterPro" id="IPR036770">
    <property type="entry name" value="Ankyrin_rpt-contain_sf"/>
</dbReference>
<accession>A0A6A3YVZ6</accession>
<dbReference type="Gene3D" id="1.25.40.20">
    <property type="entry name" value="Ankyrin repeat-containing domain"/>
    <property type="match status" value="3"/>
</dbReference>
<dbReference type="PROSITE" id="PS50088">
    <property type="entry name" value="ANK_REPEAT"/>
    <property type="match status" value="2"/>
</dbReference>
<dbReference type="InterPro" id="IPR002110">
    <property type="entry name" value="Ankyrin_rpt"/>
</dbReference>
<dbReference type="SUPFAM" id="SSF48403">
    <property type="entry name" value="Ankyrin repeat"/>
    <property type="match status" value="1"/>
</dbReference>
<organism evidence="4 5">
    <name type="scientific">Phytophthora fragariae</name>
    <dbReference type="NCBI Taxonomy" id="53985"/>
    <lineage>
        <taxon>Eukaryota</taxon>
        <taxon>Sar</taxon>
        <taxon>Stramenopiles</taxon>
        <taxon>Oomycota</taxon>
        <taxon>Peronosporomycetes</taxon>
        <taxon>Peronosporales</taxon>
        <taxon>Peronosporaceae</taxon>
        <taxon>Phytophthora</taxon>
    </lineage>
</organism>
<keyword evidence="2 3" id="KW-0040">ANK repeat</keyword>
<gene>
    <name evidence="4" type="ORF">PF002_g14679</name>
</gene>
<evidence type="ECO:0000256" key="3">
    <source>
        <dbReference type="PROSITE-ProRule" id="PRU00023"/>
    </source>
</evidence>
<protein>
    <submittedName>
        <fullName evidence="4">Uncharacterized protein</fullName>
    </submittedName>
</protein>
<feature type="repeat" description="ANK" evidence="3">
    <location>
        <begin position="94"/>
        <end position="127"/>
    </location>
</feature>
<evidence type="ECO:0000256" key="2">
    <source>
        <dbReference type="ARBA" id="ARBA00023043"/>
    </source>
</evidence>